<accession>A0A1S7S908</accession>
<dbReference type="AlphaFoldDB" id="A0A1S7S908"/>
<evidence type="ECO:0000256" key="1">
    <source>
        <dbReference type="SAM" id="MobiDB-lite"/>
    </source>
</evidence>
<protein>
    <submittedName>
        <fullName evidence="2">Uncharacterized protein</fullName>
    </submittedName>
</protein>
<organism evidence="2 3">
    <name type="scientific">Agrobacterium tomkonis CFBP 6623</name>
    <dbReference type="NCBI Taxonomy" id="1183432"/>
    <lineage>
        <taxon>Bacteria</taxon>
        <taxon>Pseudomonadati</taxon>
        <taxon>Pseudomonadota</taxon>
        <taxon>Alphaproteobacteria</taxon>
        <taxon>Hyphomicrobiales</taxon>
        <taxon>Rhizobiaceae</taxon>
        <taxon>Rhizobium/Agrobacterium group</taxon>
        <taxon>Agrobacterium</taxon>
        <taxon>Agrobacterium tumefaciens complex</taxon>
    </lineage>
</organism>
<keyword evidence="3" id="KW-1185">Reference proteome</keyword>
<gene>
    <name evidence="2" type="ORF">AGR3A_pa20005</name>
</gene>
<evidence type="ECO:0000313" key="2">
    <source>
        <dbReference type="EMBL" id="CUX64507.1"/>
    </source>
</evidence>
<feature type="region of interest" description="Disordered" evidence="1">
    <location>
        <begin position="1"/>
        <end position="24"/>
    </location>
</feature>
<proteinExistence type="predicted"/>
<name>A0A1S7S908_9HYPH</name>
<dbReference type="EMBL" id="FBWK01000066">
    <property type="protein sequence ID" value="CUX64507.1"/>
    <property type="molecule type" value="Genomic_DNA"/>
</dbReference>
<reference evidence="3" key="1">
    <citation type="submission" date="2016-01" db="EMBL/GenBank/DDBJ databases">
        <authorList>
            <person name="Regsiter A."/>
            <person name="william w."/>
        </authorList>
    </citation>
    <scope>NUCLEOTIDE SEQUENCE [LARGE SCALE GENOMIC DNA]</scope>
    <source>
        <strain evidence="3">CFBP 6623</strain>
    </source>
</reference>
<evidence type="ECO:0000313" key="3">
    <source>
        <dbReference type="Proteomes" id="UP000191988"/>
    </source>
</evidence>
<feature type="compositionally biased region" description="Basic and acidic residues" evidence="1">
    <location>
        <begin position="1"/>
        <end position="16"/>
    </location>
</feature>
<sequence length="92" mass="10246">MCRPNERDVGRWHVDETGGAPTTQVMKESGRDLLIRMLSDALKPKQGRPTACGNRPIFDLTHFLMTAQQMSLISAGPKSRRRDATSIVCCQC</sequence>
<dbReference type="Proteomes" id="UP000191988">
    <property type="component" value="Unassembled WGS sequence"/>
</dbReference>